<dbReference type="InterPro" id="IPR046960">
    <property type="entry name" value="PPR_At4g14850-like_plant"/>
</dbReference>
<organism evidence="4 5">
    <name type="scientific">Canna indica</name>
    <name type="common">Indian-shot</name>
    <dbReference type="NCBI Taxonomy" id="4628"/>
    <lineage>
        <taxon>Eukaryota</taxon>
        <taxon>Viridiplantae</taxon>
        <taxon>Streptophyta</taxon>
        <taxon>Embryophyta</taxon>
        <taxon>Tracheophyta</taxon>
        <taxon>Spermatophyta</taxon>
        <taxon>Magnoliopsida</taxon>
        <taxon>Liliopsida</taxon>
        <taxon>Zingiberales</taxon>
        <taxon>Cannaceae</taxon>
        <taxon>Canna</taxon>
    </lineage>
</organism>
<protein>
    <submittedName>
        <fullName evidence="4">Pentatricopeptide repeat-containing protein DOT4, chloroplastic-like</fullName>
    </submittedName>
</protein>
<gene>
    <name evidence="4" type="ORF">Cni_G12525</name>
</gene>
<accession>A0AAQ3K8H4</accession>
<dbReference type="EMBL" id="CP136893">
    <property type="protein sequence ID" value="WOL03805.1"/>
    <property type="molecule type" value="Genomic_DNA"/>
</dbReference>
<evidence type="ECO:0000313" key="4">
    <source>
        <dbReference type="EMBL" id="WOL03805.1"/>
    </source>
</evidence>
<dbReference type="Gene3D" id="1.25.40.10">
    <property type="entry name" value="Tetratricopeptide repeat domain"/>
    <property type="match status" value="3"/>
</dbReference>
<dbReference type="InterPro" id="IPR002885">
    <property type="entry name" value="PPR_rpt"/>
</dbReference>
<feature type="repeat" description="PPR" evidence="3">
    <location>
        <begin position="355"/>
        <end position="389"/>
    </location>
</feature>
<dbReference type="NCBIfam" id="TIGR00756">
    <property type="entry name" value="PPR"/>
    <property type="match status" value="3"/>
</dbReference>
<dbReference type="GO" id="GO:0005739">
    <property type="term" value="C:mitochondrion"/>
    <property type="evidence" value="ECO:0007669"/>
    <property type="project" value="UniProtKB-ARBA"/>
</dbReference>
<feature type="repeat" description="PPR" evidence="3">
    <location>
        <begin position="155"/>
        <end position="190"/>
    </location>
</feature>
<dbReference type="AlphaFoldDB" id="A0AAQ3K8H4"/>
<dbReference type="Proteomes" id="UP001327560">
    <property type="component" value="Chromosome 4"/>
</dbReference>
<dbReference type="FunFam" id="1.25.40.10:FF:000205">
    <property type="entry name" value="Pentatricopeptide repeat-containing protein, mitochondrial"/>
    <property type="match status" value="1"/>
</dbReference>
<dbReference type="GO" id="GO:0009451">
    <property type="term" value="P:RNA modification"/>
    <property type="evidence" value="ECO:0007669"/>
    <property type="project" value="InterPro"/>
</dbReference>
<name>A0AAQ3K8H4_9LILI</name>
<dbReference type="GO" id="GO:0003723">
    <property type="term" value="F:RNA binding"/>
    <property type="evidence" value="ECO:0007669"/>
    <property type="project" value="InterPro"/>
</dbReference>
<dbReference type="Pfam" id="PF01535">
    <property type="entry name" value="PPR"/>
    <property type="match status" value="2"/>
</dbReference>
<dbReference type="Pfam" id="PF20431">
    <property type="entry name" value="E_motif"/>
    <property type="match status" value="1"/>
</dbReference>
<evidence type="ECO:0000256" key="3">
    <source>
        <dbReference type="PROSITE-ProRule" id="PRU00708"/>
    </source>
</evidence>
<evidence type="ECO:0000313" key="5">
    <source>
        <dbReference type="Proteomes" id="UP001327560"/>
    </source>
</evidence>
<dbReference type="FunFam" id="1.25.40.10:FF:000090">
    <property type="entry name" value="Pentatricopeptide repeat-containing protein, chloroplastic"/>
    <property type="match status" value="1"/>
</dbReference>
<comment type="similarity">
    <text evidence="2">Belongs to the PPR family. PCMP-E subfamily.</text>
</comment>
<dbReference type="InterPro" id="IPR046848">
    <property type="entry name" value="E_motif"/>
</dbReference>
<dbReference type="SUPFAM" id="SSF48452">
    <property type="entry name" value="TPR-like"/>
    <property type="match status" value="1"/>
</dbReference>
<dbReference type="InterPro" id="IPR011990">
    <property type="entry name" value="TPR-like_helical_dom_sf"/>
</dbReference>
<dbReference type="PANTHER" id="PTHR47926:SF500">
    <property type="entry name" value="REPEAT-CONTAINING PROTEIN, PUTATIVE-RELATED"/>
    <property type="match status" value="1"/>
</dbReference>
<feature type="repeat" description="PPR" evidence="3">
    <location>
        <begin position="253"/>
        <end position="287"/>
    </location>
</feature>
<dbReference type="PANTHER" id="PTHR47926">
    <property type="entry name" value="PENTATRICOPEPTIDE REPEAT-CONTAINING PROTEIN"/>
    <property type="match status" value="1"/>
</dbReference>
<sequence>MLAIDTSAVAHFPAIPTLPSAHYEDVTPHLRGAAPRRCPRFCTAVSAFNETSDRANALIRRHARDGRPREALSLFRDAVAGGSHEPDHLLIATVLNCCASLGAIRSGRELHGYMVRRTGQKALTCSSGCSLVAFYAKRGFLSSAREVFDQMSDRDIVAWTVMLKAYADKEGYKSETMHLFVEMLHDNVTPNCYTLSIMLSNATLELGEQLHACIVKWSLDSDAFVGSSLVDVYAKSGNLGLAQLVFDRIPLKDVVCYNCLISGYGRTGIIENLVSLYVEMYAVELVPNQSTFVGLLSGCAYSGCICLSKQFHAQVIVRGFFFYEVVQGAIIDMYAKCGDIEAARAAFDTATCKQNVAIWNSIICGYGKHGHTEEALKVFNLMESSSVYPDYITFICLLSACGHTGLVDEGLRLFCLMQHYSIPATEEHYSCMVDLFGRAGMVREAYELISKSRCKFGPSLWGALLCASRVHGDASIGEIAAERLFELEPECSGSYVALANIYAAEGQWGKANAIRELMNNKNIQKETGYSTIEVGGTVHKFRAGGGSD</sequence>
<proteinExistence type="inferred from homology"/>
<reference evidence="4 5" key="1">
    <citation type="submission" date="2023-10" db="EMBL/GenBank/DDBJ databases">
        <title>Chromosome-scale genome assembly provides insights into flower coloration mechanisms of Canna indica.</title>
        <authorList>
            <person name="Li C."/>
        </authorList>
    </citation>
    <scope>NUCLEOTIDE SEQUENCE [LARGE SCALE GENOMIC DNA]</scope>
    <source>
        <tissue evidence="4">Flower</tissue>
    </source>
</reference>
<dbReference type="Pfam" id="PF13041">
    <property type="entry name" value="PPR_2"/>
    <property type="match status" value="3"/>
</dbReference>
<keyword evidence="5" id="KW-1185">Reference proteome</keyword>
<feature type="repeat" description="PPR" evidence="3">
    <location>
        <begin position="390"/>
        <end position="424"/>
    </location>
</feature>
<evidence type="ECO:0000256" key="1">
    <source>
        <dbReference type="ARBA" id="ARBA00022737"/>
    </source>
</evidence>
<evidence type="ECO:0000256" key="2">
    <source>
        <dbReference type="ARBA" id="ARBA00061659"/>
    </source>
</evidence>
<keyword evidence="1" id="KW-0677">Repeat</keyword>
<dbReference type="PROSITE" id="PS51375">
    <property type="entry name" value="PPR"/>
    <property type="match status" value="4"/>
</dbReference>